<organism evidence="1 2">
    <name type="scientific">Candidatus Cryptobacteroides gallistercoris</name>
    <dbReference type="NCBI Taxonomy" id="2840765"/>
    <lineage>
        <taxon>Bacteria</taxon>
        <taxon>Pseudomonadati</taxon>
        <taxon>Bacteroidota</taxon>
        <taxon>Bacteroidia</taxon>
        <taxon>Bacteroidales</taxon>
        <taxon>Candidatus Cryptobacteroides</taxon>
    </lineage>
</organism>
<dbReference type="Proteomes" id="UP000771749">
    <property type="component" value="Unassembled WGS sequence"/>
</dbReference>
<protein>
    <submittedName>
        <fullName evidence="1">Nucleotidyltransferase family protein</fullName>
    </submittedName>
</protein>
<name>A0A940IFY1_9BACT</name>
<evidence type="ECO:0000313" key="1">
    <source>
        <dbReference type="EMBL" id="MBO8453413.1"/>
    </source>
</evidence>
<reference evidence="1" key="2">
    <citation type="journal article" date="2021" name="PeerJ">
        <title>Extensive microbial diversity within the chicken gut microbiome revealed by metagenomics and culture.</title>
        <authorList>
            <person name="Gilroy R."/>
            <person name="Ravi A."/>
            <person name="Getino M."/>
            <person name="Pursley I."/>
            <person name="Horton D.L."/>
            <person name="Alikhan N.F."/>
            <person name="Baker D."/>
            <person name="Gharbi K."/>
            <person name="Hall N."/>
            <person name="Watson M."/>
            <person name="Adriaenssens E.M."/>
            <person name="Foster-Nyarko E."/>
            <person name="Jarju S."/>
            <person name="Secka A."/>
            <person name="Antonio M."/>
            <person name="Oren A."/>
            <person name="Chaudhuri R.R."/>
            <person name="La Ragione R."/>
            <person name="Hildebrand F."/>
            <person name="Pallen M.J."/>
        </authorList>
    </citation>
    <scope>NUCLEOTIDE SEQUENCE</scope>
    <source>
        <strain evidence="1">F1-3629</strain>
    </source>
</reference>
<proteinExistence type="predicted"/>
<dbReference type="Pfam" id="PF14907">
    <property type="entry name" value="NTP_transf_5"/>
    <property type="match status" value="1"/>
</dbReference>
<dbReference type="InterPro" id="IPR039498">
    <property type="entry name" value="NTP_transf_5"/>
</dbReference>
<gene>
    <name evidence="1" type="ORF">IAC07_01665</name>
</gene>
<comment type="caution">
    <text evidence="1">The sequence shown here is derived from an EMBL/GenBank/DDBJ whole genome shotgun (WGS) entry which is preliminary data.</text>
</comment>
<dbReference type="AlphaFoldDB" id="A0A940IFY1"/>
<dbReference type="EMBL" id="JADIMJ010000028">
    <property type="protein sequence ID" value="MBO8453413.1"/>
    <property type="molecule type" value="Genomic_DNA"/>
</dbReference>
<sequence>MTEKTLDAFFSLLKAGLWGTAPDADAFPSLSPEEWGEIMSMSSRQTVTGLVFLGLDTLPEDKMPPLGTLAVLAAKADAVEKRNGKMNAALASLCAYLSEHGITPVLQKGQGIAAMYRHPHMRECGDIDFCFRSPGKMNEADALIREKGLKVGREPDGSSCYVWEGIVVEHHRRLLDLYNPFIRKYLQSLENEEAFRLYRLPGTMADVFVPSPEVNLLMLYAHVLKHAVGKGIGLRQICDAAVACSGYAESLDRSKFREMCSRTGITGWCGLLHGFMTEYLGLRPDMLPSEAGRMAPDTLLDIVLRGGNFGQYDAGGAAHTRKGFTRKLHTAMAFLRNSRFSLSVAPGEAVAVFFSLLAGQRGLA</sequence>
<accession>A0A940IFY1</accession>
<evidence type="ECO:0000313" key="2">
    <source>
        <dbReference type="Proteomes" id="UP000771749"/>
    </source>
</evidence>
<reference evidence="1" key="1">
    <citation type="submission" date="2020-10" db="EMBL/GenBank/DDBJ databases">
        <authorList>
            <person name="Gilroy R."/>
        </authorList>
    </citation>
    <scope>NUCLEOTIDE SEQUENCE</scope>
    <source>
        <strain evidence="1">F1-3629</strain>
    </source>
</reference>